<reference evidence="5 6" key="1">
    <citation type="submission" date="2015-03" db="EMBL/GenBank/DDBJ databases">
        <title>Luteipulveratus halotolerans sp. nov., a novel actinobacterium (Dermacoccaceae) from Sarawak, Malaysia.</title>
        <authorList>
            <person name="Juboi H."/>
            <person name="Basik A."/>
            <person name="Shamsul S.S."/>
            <person name="Arnold P."/>
            <person name="Schmitt E.K."/>
            <person name="Sanglier J.-J."/>
            <person name="Yeo T."/>
        </authorList>
    </citation>
    <scope>NUCLEOTIDE SEQUENCE [LARGE SCALE GENOMIC DNA]</scope>
    <source>
        <strain evidence="5 6">MN07-A0370</strain>
    </source>
</reference>
<dbReference type="Gene3D" id="3.10.290.10">
    <property type="entry name" value="RNA-binding S4 domain"/>
    <property type="match status" value="1"/>
</dbReference>
<dbReference type="AlphaFoldDB" id="A0A0K1JQB6"/>
<evidence type="ECO:0000259" key="4">
    <source>
        <dbReference type="SMART" id="SM00363"/>
    </source>
</evidence>
<gene>
    <name evidence="5" type="ORF">VV02_13780</name>
</gene>
<dbReference type="GO" id="GO:0008168">
    <property type="term" value="F:methyltransferase activity"/>
    <property type="evidence" value="ECO:0007669"/>
    <property type="project" value="InterPro"/>
</dbReference>
<evidence type="ECO:0000313" key="6">
    <source>
        <dbReference type="Proteomes" id="UP000066480"/>
    </source>
</evidence>
<dbReference type="InterPro" id="IPR029063">
    <property type="entry name" value="SAM-dependent_MTases_sf"/>
</dbReference>
<dbReference type="SUPFAM" id="SSF55174">
    <property type="entry name" value="Alpha-L RNA-binding motif"/>
    <property type="match status" value="1"/>
</dbReference>
<dbReference type="EMBL" id="CP011112">
    <property type="protein sequence ID" value="AKU18916.1"/>
    <property type="molecule type" value="Genomic_DNA"/>
</dbReference>
<dbReference type="PATRIC" id="fig|571913.6.peg.2800"/>
<dbReference type="SUPFAM" id="SSF53335">
    <property type="entry name" value="S-adenosyl-L-methionine-dependent methyltransferases"/>
    <property type="match status" value="1"/>
</dbReference>
<dbReference type="PANTHER" id="PTHR32319">
    <property type="entry name" value="BACTERIAL HEMOLYSIN-LIKE PROTEIN"/>
    <property type="match status" value="1"/>
</dbReference>
<dbReference type="GO" id="GO:0003723">
    <property type="term" value="F:RNA binding"/>
    <property type="evidence" value="ECO:0007669"/>
    <property type="project" value="UniProtKB-KW"/>
</dbReference>
<evidence type="ECO:0000256" key="2">
    <source>
        <dbReference type="ARBA" id="ARBA00029460"/>
    </source>
</evidence>
<dbReference type="CDD" id="cd02440">
    <property type="entry name" value="AdoMet_MTases"/>
    <property type="match status" value="1"/>
</dbReference>
<dbReference type="GO" id="GO:0032259">
    <property type="term" value="P:methylation"/>
    <property type="evidence" value="ECO:0007669"/>
    <property type="project" value="InterPro"/>
</dbReference>
<dbReference type="STRING" id="571913.VV02_13780"/>
<dbReference type="CDD" id="cd00165">
    <property type="entry name" value="S4"/>
    <property type="match status" value="1"/>
</dbReference>
<dbReference type="KEGG" id="lmoi:VV02_13780"/>
<keyword evidence="1 3" id="KW-0694">RNA-binding</keyword>
<dbReference type="OrthoDB" id="9784736at2"/>
<dbReference type="InterPro" id="IPR047048">
    <property type="entry name" value="TlyA"/>
</dbReference>
<dbReference type="InterPro" id="IPR036986">
    <property type="entry name" value="S4_RNA-bd_sf"/>
</dbReference>
<dbReference type="InterPro" id="IPR004538">
    <property type="entry name" value="Hemolysin_A/TlyA"/>
</dbReference>
<dbReference type="Gene3D" id="3.40.50.150">
    <property type="entry name" value="Vaccinia Virus protein VP39"/>
    <property type="match status" value="1"/>
</dbReference>
<accession>A0A0K1JQB6</accession>
<dbReference type="NCBIfam" id="TIGR00478">
    <property type="entry name" value="tly"/>
    <property type="match status" value="1"/>
</dbReference>
<dbReference type="InterPro" id="IPR002942">
    <property type="entry name" value="S4_RNA-bd"/>
</dbReference>
<dbReference type="Pfam" id="PF01479">
    <property type="entry name" value="S4"/>
    <property type="match status" value="1"/>
</dbReference>
<dbReference type="PROSITE" id="PS50889">
    <property type="entry name" value="S4"/>
    <property type="match status" value="1"/>
</dbReference>
<organism evidence="5 6">
    <name type="scientific">Luteipulveratus mongoliensis</name>
    <dbReference type="NCBI Taxonomy" id="571913"/>
    <lineage>
        <taxon>Bacteria</taxon>
        <taxon>Bacillati</taxon>
        <taxon>Actinomycetota</taxon>
        <taxon>Actinomycetes</taxon>
        <taxon>Micrococcales</taxon>
        <taxon>Dermacoccaceae</taxon>
        <taxon>Luteipulveratus</taxon>
    </lineage>
</organism>
<comment type="similarity">
    <text evidence="2">Belongs to the TlyA family.</text>
</comment>
<evidence type="ECO:0000256" key="3">
    <source>
        <dbReference type="PROSITE-ProRule" id="PRU00182"/>
    </source>
</evidence>
<evidence type="ECO:0000256" key="1">
    <source>
        <dbReference type="ARBA" id="ARBA00022884"/>
    </source>
</evidence>
<dbReference type="Pfam" id="PF01728">
    <property type="entry name" value="FtsJ"/>
    <property type="match status" value="1"/>
</dbReference>
<dbReference type="Proteomes" id="UP000066480">
    <property type="component" value="Chromosome"/>
</dbReference>
<dbReference type="SMART" id="SM00363">
    <property type="entry name" value="S4"/>
    <property type="match status" value="1"/>
</dbReference>
<keyword evidence="6" id="KW-1185">Reference proteome</keyword>
<dbReference type="PANTHER" id="PTHR32319:SF0">
    <property type="entry name" value="BACTERIAL HEMOLYSIN-LIKE PROTEIN"/>
    <property type="match status" value="1"/>
</dbReference>
<name>A0A0K1JQB6_9MICO</name>
<feature type="domain" description="RNA-binding S4" evidence="4">
    <location>
        <begin position="5"/>
        <end position="68"/>
    </location>
</feature>
<dbReference type="InterPro" id="IPR002877">
    <property type="entry name" value="RNA_MeTrfase_FtsJ_dom"/>
</dbReference>
<evidence type="ECO:0000313" key="5">
    <source>
        <dbReference type="EMBL" id="AKU18916.1"/>
    </source>
</evidence>
<dbReference type="PIRSF" id="PIRSF005578">
    <property type="entry name" value="TlyA"/>
    <property type="match status" value="1"/>
</dbReference>
<proteinExistence type="inferred from homology"/>
<sequence length="270" mass="28209">MSSSARVDVALVNRGLVRSRAQAREQIDAGNVTIDGDIVRKPSVRVSAEQVIAVTGERDPWVGRAAYKLLAALEAFGPRGLDVAGARCVDVGASTGGFTQVLLHCGAAHVVALDVGRDQLAREIASDPRVQEISGTSVRGVTSAQVAPGDVVVADLSFISLSLVMADIAALTRPSGHVVVLVKPQFEVGREALARDGVVRSGELRARAVEGVLTAARTSDLSPHGLLVSPVVGGTGNQEYLLWLRFGEAGMMTAMDLTQQLAQISGRSGR</sequence>
<protein>
    <recommendedName>
        <fullName evidence="4">RNA-binding S4 domain-containing protein</fullName>
    </recommendedName>
</protein>